<feature type="transmembrane region" description="Helical" evidence="6">
    <location>
        <begin position="294"/>
        <end position="310"/>
    </location>
</feature>
<evidence type="ECO:0000256" key="5">
    <source>
        <dbReference type="ARBA" id="ARBA00023136"/>
    </source>
</evidence>
<proteinExistence type="predicted"/>
<dbReference type="GO" id="GO:0016020">
    <property type="term" value="C:membrane"/>
    <property type="evidence" value="ECO:0007669"/>
    <property type="project" value="UniProtKB-SubCell"/>
</dbReference>
<gene>
    <name evidence="8" type="ORF">NEZAVI_LOCUS7353</name>
</gene>
<organism evidence="8 9">
    <name type="scientific">Nezara viridula</name>
    <name type="common">Southern green stink bug</name>
    <name type="synonym">Cimex viridulus</name>
    <dbReference type="NCBI Taxonomy" id="85310"/>
    <lineage>
        <taxon>Eukaryota</taxon>
        <taxon>Metazoa</taxon>
        <taxon>Ecdysozoa</taxon>
        <taxon>Arthropoda</taxon>
        <taxon>Hexapoda</taxon>
        <taxon>Insecta</taxon>
        <taxon>Pterygota</taxon>
        <taxon>Neoptera</taxon>
        <taxon>Paraneoptera</taxon>
        <taxon>Hemiptera</taxon>
        <taxon>Heteroptera</taxon>
        <taxon>Panheteroptera</taxon>
        <taxon>Pentatomomorpha</taxon>
        <taxon>Pentatomoidea</taxon>
        <taxon>Pentatomidae</taxon>
        <taxon>Pentatominae</taxon>
        <taxon>Nezara</taxon>
    </lineage>
</organism>
<dbReference type="Proteomes" id="UP001152798">
    <property type="component" value="Chromosome 3"/>
</dbReference>
<evidence type="ECO:0000313" key="8">
    <source>
        <dbReference type="EMBL" id="CAH1397553.1"/>
    </source>
</evidence>
<comment type="subcellular location">
    <subcellularLocation>
        <location evidence="1">Membrane</location>
        <topology evidence="1">Multi-pass membrane protein</topology>
    </subcellularLocation>
</comment>
<accession>A0A9P0MGC4</accession>
<evidence type="ECO:0000256" key="3">
    <source>
        <dbReference type="ARBA" id="ARBA00022692"/>
    </source>
</evidence>
<dbReference type="PANTHER" id="PTHR43568">
    <property type="entry name" value="P PROTEIN"/>
    <property type="match status" value="1"/>
</dbReference>
<feature type="transmembrane region" description="Helical" evidence="6">
    <location>
        <begin position="330"/>
        <end position="350"/>
    </location>
</feature>
<keyword evidence="5 6" id="KW-0472">Membrane</keyword>
<dbReference type="InterPro" id="IPR051475">
    <property type="entry name" value="Diverse_Ion_Transporter"/>
</dbReference>
<evidence type="ECO:0000256" key="6">
    <source>
        <dbReference type="SAM" id="Phobius"/>
    </source>
</evidence>
<reference evidence="8" key="1">
    <citation type="submission" date="2022-01" db="EMBL/GenBank/DDBJ databases">
        <authorList>
            <person name="King R."/>
        </authorList>
    </citation>
    <scope>NUCLEOTIDE SEQUENCE</scope>
</reference>
<dbReference type="Pfam" id="PF03600">
    <property type="entry name" value="CitMHS"/>
    <property type="match status" value="1"/>
</dbReference>
<dbReference type="GO" id="GO:0055085">
    <property type="term" value="P:transmembrane transport"/>
    <property type="evidence" value="ECO:0007669"/>
    <property type="project" value="InterPro"/>
</dbReference>
<keyword evidence="9" id="KW-1185">Reference proteome</keyword>
<sequence length="449" mass="50172">MTAERKMVNNLEPQPCCSHLSKEELFIENGKYILDEVNSSAPNKYLKSHSVPTTPSVYRKETLTFSEGWPLTEESSPSAYSFIGKVDNVKQLLSKPTVSKWKKYIKLVCLISLWFCITIILMAKSERRSDTIHQISVPKEKTRTFWILEVPTMKSIDVELGGSLLPSYYGNMSQHWSSLWIEVVQTNDTTSEKSISFKKKISDTWSVPIVSESLIDFVPEVKRSHVFHLEAINASLVKDMILRIVIKTNINRSFPISLSYQLSPIDPKDGVLYAAGVLLGLYILIIFEIVHRTLAAMVASTASIAILATFDARPSLGEMVTWVDVETLLLLFSMMLLVTVFSETGVFDYLAVLACKITNGKVWPLINTLCAFTALLSSFLDNVTTALFMTPITIRLCEVIELNPVPILIAVVMYSNIGGALTPIGDPPNVIIATNKDVKEALWCMSIFI</sequence>
<evidence type="ECO:0000256" key="1">
    <source>
        <dbReference type="ARBA" id="ARBA00004141"/>
    </source>
</evidence>
<evidence type="ECO:0000256" key="2">
    <source>
        <dbReference type="ARBA" id="ARBA00022448"/>
    </source>
</evidence>
<evidence type="ECO:0000313" key="9">
    <source>
        <dbReference type="Proteomes" id="UP001152798"/>
    </source>
</evidence>
<feature type="transmembrane region" description="Helical" evidence="6">
    <location>
        <begin position="270"/>
        <end position="287"/>
    </location>
</feature>
<keyword evidence="3 6" id="KW-0812">Transmembrane</keyword>
<feature type="transmembrane region" description="Helical" evidence="6">
    <location>
        <begin position="104"/>
        <end position="123"/>
    </location>
</feature>
<keyword evidence="4 6" id="KW-1133">Transmembrane helix</keyword>
<dbReference type="PANTHER" id="PTHR43568:SF1">
    <property type="entry name" value="P PROTEIN"/>
    <property type="match status" value="1"/>
</dbReference>
<evidence type="ECO:0000259" key="7">
    <source>
        <dbReference type="Pfam" id="PF03600"/>
    </source>
</evidence>
<protein>
    <recommendedName>
        <fullName evidence="7">Citrate transporter-like domain-containing protein</fullName>
    </recommendedName>
</protein>
<feature type="transmembrane region" description="Helical" evidence="6">
    <location>
        <begin position="362"/>
        <end position="380"/>
    </location>
</feature>
<dbReference type="AlphaFoldDB" id="A0A9P0MGC4"/>
<feature type="domain" description="Citrate transporter-like" evidence="7">
    <location>
        <begin position="282"/>
        <end position="436"/>
    </location>
</feature>
<dbReference type="InterPro" id="IPR004680">
    <property type="entry name" value="Cit_transptr-like_dom"/>
</dbReference>
<name>A0A9P0MGC4_NEZVI</name>
<keyword evidence="2" id="KW-0813">Transport</keyword>
<evidence type="ECO:0000256" key="4">
    <source>
        <dbReference type="ARBA" id="ARBA00022989"/>
    </source>
</evidence>
<dbReference type="EMBL" id="OV725079">
    <property type="protein sequence ID" value="CAH1397553.1"/>
    <property type="molecule type" value="Genomic_DNA"/>
</dbReference>